<protein>
    <submittedName>
        <fullName evidence="2">Uncharacterized protein</fullName>
    </submittedName>
</protein>
<dbReference type="HOGENOM" id="CLU_1870225_0_0_1"/>
<dbReference type="Proteomes" id="UP000008281">
    <property type="component" value="Unassembled WGS sequence"/>
</dbReference>
<dbReference type="EMBL" id="DS270022">
    <property type="protein sequence ID" value="EFO90846.1"/>
    <property type="molecule type" value="Genomic_DNA"/>
</dbReference>
<proteinExistence type="predicted"/>
<organism evidence="3">
    <name type="scientific">Caenorhabditis remanei</name>
    <name type="common">Caenorhabditis vulgaris</name>
    <dbReference type="NCBI Taxonomy" id="31234"/>
    <lineage>
        <taxon>Eukaryota</taxon>
        <taxon>Metazoa</taxon>
        <taxon>Ecdysozoa</taxon>
        <taxon>Nematoda</taxon>
        <taxon>Chromadorea</taxon>
        <taxon>Rhabditida</taxon>
        <taxon>Rhabditina</taxon>
        <taxon>Rhabditomorpha</taxon>
        <taxon>Rhabditoidea</taxon>
        <taxon>Rhabditidae</taxon>
        <taxon>Peloderinae</taxon>
        <taxon>Caenorhabditis</taxon>
    </lineage>
</organism>
<keyword evidence="3" id="KW-1185">Reference proteome</keyword>
<evidence type="ECO:0000313" key="3">
    <source>
        <dbReference type="Proteomes" id="UP000008281"/>
    </source>
</evidence>
<name>E3NSR2_CAERE</name>
<gene>
    <name evidence="2" type="ORF">CRE_14425</name>
</gene>
<dbReference type="AlphaFoldDB" id="E3NSR2"/>
<feature type="non-terminal residue" evidence="2">
    <location>
        <position position="1"/>
    </location>
</feature>
<accession>E3NSR2</accession>
<reference evidence="2" key="1">
    <citation type="submission" date="2007-07" db="EMBL/GenBank/DDBJ databases">
        <title>PCAP assembly of the Caenorhabditis remanei genome.</title>
        <authorList>
            <consortium name="The Caenorhabditis remanei Sequencing Consortium"/>
            <person name="Wilson R.K."/>
        </authorList>
    </citation>
    <scope>NUCLEOTIDE SEQUENCE [LARGE SCALE GENOMIC DNA]</scope>
    <source>
        <strain evidence="2">PB4641</strain>
    </source>
</reference>
<keyword evidence="1" id="KW-1133">Transmembrane helix</keyword>
<keyword evidence="1" id="KW-0812">Transmembrane</keyword>
<evidence type="ECO:0000313" key="2">
    <source>
        <dbReference type="EMBL" id="EFO90846.1"/>
    </source>
</evidence>
<sequence>YLGLLVLFLAIITLIVVFALWHFKKLCFKRFNDSAICPVTDMDADDKTVNPMTEDLLVIMVVNASMGAIQQKYELWMELMKMVVNETRNENREFPYIQLSIRKYWSVLWSIIIVNYNWKVFRDVNLPLNPWTALQSI</sequence>
<feature type="transmembrane region" description="Helical" evidence="1">
    <location>
        <begin position="6"/>
        <end position="23"/>
    </location>
</feature>
<evidence type="ECO:0000256" key="1">
    <source>
        <dbReference type="SAM" id="Phobius"/>
    </source>
</evidence>
<dbReference type="InParanoid" id="E3NSR2"/>
<keyword evidence="1" id="KW-0472">Membrane</keyword>